<keyword evidence="2" id="KW-1185">Reference proteome</keyword>
<dbReference type="Proteomes" id="UP000823388">
    <property type="component" value="Chromosome 8N"/>
</dbReference>
<comment type="caution">
    <text evidence="1">The sequence shown here is derived from an EMBL/GenBank/DDBJ whole genome shotgun (WGS) entry which is preliminary data.</text>
</comment>
<sequence length="48" mass="5624">MCPFVTPYKIASDHLSLMHTSYAFLQYGWRKHAQYIGTRASKVFRSVE</sequence>
<reference evidence="1" key="1">
    <citation type="submission" date="2020-05" db="EMBL/GenBank/DDBJ databases">
        <title>WGS assembly of Panicum virgatum.</title>
        <authorList>
            <person name="Lovell J.T."/>
            <person name="Jenkins J."/>
            <person name="Shu S."/>
            <person name="Juenger T.E."/>
            <person name="Schmutz J."/>
        </authorList>
    </citation>
    <scope>NUCLEOTIDE SEQUENCE</scope>
    <source>
        <strain evidence="1">AP13</strain>
    </source>
</reference>
<accession>A0A8T0P9C8</accession>
<dbReference type="EMBL" id="CM029052">
    <property type="protein sequence ID" value="KAG2557475.1"/>
    <property type="molecule type" value="Genomic_DNA"/>
</dbReference>
<protein>
    <submittedName>
        <fullName evidence="1">Uncharacterized protein</fullName>
    </submittedName>
</protein>
<name>A0A8T0P9C8_PANVG</name>
<evidence type="ECO:0000313" key="2">
    <source>
        <dbReference type="Proteomes" id="UP000823388"/>
    </source>
</evidence>
<organism evidence="1 2">
    <name type="scientific">Panicum virgatum</name>
    <name type="common">Blackwell switchgrass</name>
    <dbReference type="NCBI Taxonomy" id="38727"/>
    <lineage>
        <taxon>Eukaryota</taxon>
        <taxon>Viridiplantae</taxon>
        <taxon>Streptophyta</taxon>
        <taxon>Embryophyta</taxon>
        <taxon>Tracheophyta</taxon>
        <taxon>Spermatophyta</taxon>
        <taxon>Magnoliopsida</taxon>
        <taxon>Liliopsida</taxon>
        <taxon>Poales</taxon>
        <taxon>Poaceae</taxon>
        <taxon>PACMAD clade</taxon>
        <taxon>Panicoideae</taxon>
        <taxon>Panicodae</taxon>
        <taxon>Paniceae</taxon>
        <taxon>Panicinae</taxon>
        <taxon>Panicum</taxon>
        <taxon>Panicum sect. Hiantes</taxon>
    </lineage>
</organism>
<proteinExistence type="predicted"/>
<gene>
    <name evidence="1" type="ORF">PVAP13_8NG240201</name>
</gene>
<evidence type="ECO:0000313" key="1">
    <source>
        <dbReference type="EMBL" id="KAG2557475.1"/>
    </source>
</evidence>
<dbReference type="AlphaFoldDB" id="A0A8T0P9C8"/>